<keyword evidence="2" id="KW-0732">Signal</keyword>
<proteinExistence type="predicted"/>
<evidence type="ECO:0000313" key="3">
    <source>
        <dbReference type="EMBL" id="KAA0714775.1"/>
    </source>
</evidence>
<evidence type="ECO:0000256" key="1">
    <source>
        <dbReference type="SAM" id="MobiDB-lite"/>
    </source>
</evidence>
<protein>
    <submittedName>
        <fullName evidence="3">Uncharacterized protein</fullName>
    </submittedName>
</protein>
<feature type="chain" id="PRO_5022789208" evidence="2">
    <location>
        <begin position="26"/>
        <end position="95"/>
    </location>
</feature>
<name>A0A5A9NZN0_9TELE</name>
<comment type="caution">
    <text evidence="3">The sequence shown here is derived from an EMBL/GenBank/DDBJ whole genome shotgun (WGS) entry which is preliminary data.</text>
</comment>
<organism evidence="3 4">
    <name type="scientific">Triplophysa tibetana</name>
    <dbReference type="NCBI Taxonomy" id="1572043"/>
    <lineage>
        <taxon>Eukaryota</taxon>
        <taxon>Metazoa</taxon>
        <taxon>Chordata</taxon>
        <taxon>Craniata</taxon>
        <taxon>Vertebrata</taxon>
        <taxon>Euteleostomi</taxon>
        <taxon>Actinopterygii</taxon>
        <taxon>Neopterygii</taxon>
        <taxon>Teleostei</taxon>
        <taxon>Ostariophysi</taxon>
        <taxon>Cypriniformes</taxon>
        <taxon>Nemacheilidae</taxon>
        <taxon>Triplophysa</taxon>
    </lineage>
</organism>
<sequence>MSEQKRLSFWITASLFIAVISHAIANSSVNDQSSSHHIGHNNINSAQTRSKAQRQRPQTNTTRIQIDLKGPNVCGTRCCLLWLVNPKTRQCTKRE</sequence>
<reference evidence="3 4" key="1">
    <citation type="journal article" date="2019" name="Mol. Ecol. Resour.">
        <title>Chromosome-level genome assembly of Triplophysa tibetana, a fish adapted to the harsh high-altitude environment of the Tibetan Plateau.</title>
        <authorList>
            <person name="Yang X."/>
            <person name="Liu H."/>
            <person name="Ma Z."/>
            <person name="Zou Y."/>
            <person name="Zou M."/>
            <person name="Mao Y."/>
            <person name="Li X."/>
            <person name="Wang H."/>
            <person name="Chen T."/>
            <person name="Wang W."/>
            <person name="Yang R."/>
        </authorList>
    </citation>
    <scope>NUCLEOTIDE SEQUENCE [LARGE SCALE GENOMIC DNA]</scope>
    <source>
        <strain evidence="3">TTIB1903HZAU</strain>
        <tissue evidence="3">Muscle</tissue>
    </source>
</reference>
<dbReference type="EMBL" id="SOYY01000011">
    <property type="protein sequence ID" value="KAA0714775.1"/>
    <property type="molecule type" value="Genomic_DNA"/>
</dbReference>
<evidence type="ECO:0000313" key="4">
    <source>
        <dbReference type="Proteomes" id="UP000324632"/>
    </source>
</evidence>
<feature type="signal peptide" evidence="2">
    <location>
        <begin position="1"/>
        <end position="25"/>
    </location>
</feature>
<gene>
    <name evidence="3" type="ORF">E1301_Tti006385</name>
</gene>
<keyword evidence="4" id="KW-1185">Reference proteome</keyword>
<dbReference type="AlphaFoldDB" id="A0A5A9NZN0"/>
<dbReference type="Proteomes" id="UP000324632">
    <property type="component" value="Chromosome 11"/>
</dbReference>
<evidence type="ECO:0000256" key="2">
    <source>
        <dbReference type="SAM" id="SignalP"/>
    </source>
</evidence>
<feature type="region of interest" description="Disordered" evidence="1">
    <location>
        <begin position="30"/>
        <end position="64"/>
    </location>
</feature>
<accession>A0A5A9NZN0</accession>